<evidence type="ECO:0008006" key="7">
    <source>
        <dbReference type="Google" id="ProtNLM"/>
    </source>
</evidence>
<dbReference type="NCBIfam" id="TIGR00254">
    <property type="entry name" value="GGDEF"/>
    <property type="match status" value="1"/>
</dbReference>
<dbReference type="InterPro" id="IPR029787">
    <property type="entry name" value="Nucleotide_cyclase"/>
</dbReference>
<dbReference type="PROSITE" id="PS50887">
    <property type="entry name" value="GGDEF"/>
    <property type="match status" value="1"/>
</dbReference>
<organism evidence="5 6">
    <name type="scientific">Deinococcus carri</name>
    <dbReference type="NCBI Taxonomy" id="1211323"/>
    <lineage>
        <taxon>Bacteria</taxon>
        <taxon>Thermotogati</taxon>
        <taxon>Deinococcota</taxon>
        <taxon>Deinococci</taxon>
        <taxon>Deinococcales</taxon>
        <taxon>Deinococcaceae</taxon>
        <taxon>Deinococcus</taxon>
    </lineage>
</organism>
<dbReference type="CDD" id="cd01949">
    <property type="entry name" value="GGDEF"/>
    <property type="match status" value="1"/>
</dbReference>
<feature type="domain" description="EAL" evidence="3">
    <location>
        <begin position="506"/>
        <end position="758"/>
    </location>
</feature>
<dbReference type="Gene3D" id="3.30.70.270">
    <property type="match status" value="1"/>
</dbReference>
<dbReference type="InterPro" id="IPR043128">
    <property type="entry name" value="Rev_trsase/Diguanyl_cyclase"/>
</dbReference>
<accession>A0ABP9W989</accession>
<evidence type="ECO:0000259" key="3">
    <source>
        <dbReference type="PROSITE" id="PS50883"/>
    </source>
</evidence>
<feature type="transmembrane region" description="Helical" evidence="2">
    <location>
        <begin position="39"/>
        <end position="58"/>
    </location>
</feature>
<dbReference type="InterPro" id="IPR001633">
    <property type="entry name" value="EAL_dom"/>
</dbReference>
<dbReference type="SMART" id="SM00267">
    <property type="entry name" value="GGDEF"/>
    <property type="match status" value="1"/>
</dbReference>
<dbReference type="Proteomes" id="UP001401887">
    <property type="component" value="Unassembled WGS sequence"/>
</dbReference>
<protein>
    <recommendedName>
        <fullName evidence="7">Diguanylate cyclase</fullName>
    </recommendedName>
</protein>
<feature type="transmembrane region" description="Helical" evidence="2">
    <location>
        <begin position="172"/>
        <end position="191"/>
    </location>
</feature>
<evidence type="ECO:0000256" key="2">
    <source>
        <dbReference type="SAM" id="Phobius"/>
    </source>
</evidence>
<keyword evidence="2" id="KW-1133">Transmembrane helix</keyword>
<evidence type="ECO:0000259" key="4">
    <source>
        <dbReference type="PROSITE" id="PS50887"/>
    </source>
</evidence>
<evidence type="ECO:0000313" key="5">
    <source>
        <dbReference type="EMBL" id="GAA5513916.1"/>
    </source>
</evidence>
<feature type="domain" description="GGDEF" evidence="4">
    <location>
        <begin position="364"/>
        <end position="497"/>
    </location>
</feature>
<keyword evidence="2" id="KW-0812">Transmembrane</keyword>
<dbReference type="PANTHER" id="PTHR44757">
    <property type="entry name" value="DIGUANYLATE CYCLASE DGCP"/>
    <property type="match status" value="1"/>
</dbReference>
<keyword evidence="6" id="KW-1185">Reference proteome</keyword>
<feature type="transmembrane region" description="Helical" evidence="2">
    <location>
        <begin position="70"/>
        <end position="90"/>
    </location>
</feature>
<dbReference type="EMBL" id="BAABRP010000011">
    <property type="protein sequence ID" value="GAA5513916.1"/>
    <property type="molecule type" value="Genomic_DNA"/>
</dbReference>
<dbReference type="PANTHER" id="PTHR44757:SF2">
    <property type="entry name" value="BIOFILM ARCHITECTURE MAINTENANCE PROTEIN MBAA"/>
    <property type="match status" value="1"/>
</dbReference>
<name>A0ABP9W989_9DEIO</name>
<feature type="transmembrane region" description="Helical" evidence="2">
    <location>
        <begin position="134"/>
        <end position="152"/>
    </location>
</feature>
<feature type="transmembrane region" description="Helical" evidence="2">
    <location>
        <begin position="203"/>
        <end position="221"/>
    </location>
</feature>
<dbReference type="Pfam" id="PF00990">
    <property type="entry name" value="GGDEF"/>
    <property type="match status" value="1"/>
</dbReference>
<evidence type="ECO:0000313" key="6">
    <source>
        <dbReference type="Proteomes" id="UP001401887"/>
    </source>
</evidence>
<dbReference type="InterPro" id="IPR035919">
    <property type="entry name" value="EAL_sf"/>
</dbReference>
<dbReference type="SMART" id="SM00052">
    <property type="entry name" value="EAL"/>
    <property type="match status" value="1"/>
</dbReference>
<feature type="compositionally biased region" description="Basic and acidic residues" evidence="1">
    <location>
        <begin position="778"/>
        <end position="791"/>
    </location>
</feature>
<reference evidence="5 6" key="1">
    <citation type="submission" date="2024-02" db="EMBL/GenBank/DDBJ databases">
        <title>Deinococcus carri NBRC 110142.</title>
        <authorList>
            <person name="Ichikawa N."/>
            <person name="Katano-Makiyama Y."/>
            <person name="Hidaka K."/>
        </authorList>
    </citation>
    <scope>NUCLEOTIDE SEQUENCE [LARGE SCALE GENOMIC DNA]</scope>
    <source>
        <strain evidence="5 6">NBRC 110142</strain>
    </source>
</reference>
<dbReference type="Pfam" id="PF00563">
    <property type="entry name" value="EAL"/>
    <property type="match status" value="1"/>
</dbReference>
<dbReference type="Gene3D" id="3.20.20.450">
    <property type="entry name" value="EAL domain"/>
    <property type="match status" value="1"/>
</dbReference>
<feature type="transmembrane region" description="Helical" evidence="2">
    <location>
        <begin position="236"/>
        <end position="253"/>
    </location>
</feature>
<sequence>MNVLPYFRQPLFATLLVLAGLHLLWTLTGAHPQTLRVYLGNLIFFPIYALSALLAWQAARQHRGPFRRAWLWLGLGIFAWGAGQIIYTWLSFTGNRSLFPSLADVGYLALVPCFFIGLLHFPRPHFGRVQSVSFLLDISIVVLALGDLLWNLNIRQKVQTYAGQPFPLGVALAYPLTDLLLCTLLLMLLLWRPPQLSRLQTRWLMAGLLLFLLVNLLYAYQTGQGLYVLGRPLDTLWSWGAVCFGAAATAARPDLIRARPRPITEMAYPEMRRLLLPNAAIITTYALFFLVHSLHLGADGDLDPIVGLVTSLVLVRQVLGLVDNQALHRRLAHQASRDPLTGLLNRGALDVALRHALTTARASHLTAVLFIDLDRMKLINDSAGHAAGDQVLQEAADRLQRGVGFRGQVARAGGDEFVVILPDLPDAAAAGSVAAALLTAIAEPMLAGGQEQHLTASIGVALAPLDTADPVVALKCADMAMYQAKKQGKNTWRFYDERCHQTATEELQLDAQLRVALTRGEFEVHYQPLVRLGDERVLGFEALLRWLSPVLGPVPPLKFIPVAEEHGLIHDLGAWVLQEALGQVKRWRDGAFPELHVSVNVSAHQFAREDFVGAIREALRAHALPGNALMLELTESALITDLHGSVAKLRELHGLGVRFALDDFGTGYSSLSYLQQLPVQVLKIDRSFVRDMDSTGVPLLQALITMAHALDLTVIAEGVETPGQLDVLRGLHCDLGQGYLFGHPQPADVAGAALEQESSGTPLARLGQPASPLPSVTDLHDAREGERDRQT</sequence>
<dbReference type="RefSeq" id="WP_345465980.1">
    <property type="nucleotide sequence ID" value="NZ_BAABRP010000011.1"/>
</dbReference>
<proteinExistence type="predicted"/>
<dbReference type="InterPro" id="IPR000160">
    <property type="entry name" value="GGDEF_dom"/>
</dbReference>
<dbReference type="PROSITE" id="PS50883">
    <property type="entry name" value="EAL"/>
    <property type="match status" value="1"/>
</dbReference>
<evidence type="ECO:0000256" key="1">
    <source>
        <dbReference type="SAM" id="MobiDB-lite"/>
    </source>
</evidence>
<feature type="transmembrane region" description="Helical" evidence="2">
    <location>
        <begin position="274"/>
        <end position="292"/>
    </location>
</feature>
<feature type="region of interest" description="Disordered" evidence="1">
    <location>
        <begin position="752"/>
        <end position="791"/>
    </location>
</feature>
<comment type="caution">
    <text evidence="5">The sequence shown here is derived from an EMBL/GenBank/DDBJ whole genome shotgun (WGS) entry which is preliminary data.</text>
</comment>
<dbReference type="InterPro" id="IPR052155">
    <property type="entry name" value="Biofilm_reg_signaling"/>
</dbReference>
<keyword evidence="2" id="KW-0472">Membrane</keyword>
<dbReference type="SUPFAM" id="SSF141868">
    <property type="entry name" value="EAL domain-like"/>
    <property type="match status" value="1"/>
</dbReference>
<feature type="transmembrane region" description="Helical" evidence="2">
    <location>
        <begin position="102"/>
        <end position="122"/>
    </location>
</feature>
<gene>
    <name evidence="5" type="ORF">Dcar01_02665</name>
</gene>
<dbReference type="SUPFAM" id="SSF55073">
    <property type="entry name" value="Nucleotide cyclase"/>
    <property type="match status" value="1"/>
</dbReference>
<dbReference type="CDD" id="cd01948">
    <property type="entry name" value="EAL"/>
    <property type="match status" value="1"/>
</dbReference>